<feature type="region of interest" description="Disordered" evidence="1">
    <location>
        <begin position="249"/>
        <end position="270"/>
    </location>
</feature>
<name>A0A6C0LBK6_9ZZZZ</name>
<sequence>MSVSRKSSFQEQSIQRPAKIRATYPIISNQGAPKGSQELNNRDLVKEQSVKELLKICYDQIDYSFENFPVPSIYNNHSYFDNSIITETYVDNEELKIHLHVLLRILTEDDYCTNYIDRVFKNYKNMKGRYKYLVDISSYGCNNSKCISVIYNSLSWVNTKRVLDNINIDGPEYTDVDVPLTSKQMKGELRSQLLNIKPMTENIRNIIITMPFSESTYVPTSSSNRPTSSSQKPNEYEIKGRRRLNTLKPLPNIVPSNYQSPSKRGGKAIKTQKTKVIFGKERCIYKKSGDQKEYVKYKGDLITVKEYKYIIKNK</sequence>
<dbReference type="EMBL" id="MN740451">
    <property type="protein sequence ID" value="QHU27068.1"/>
    <property type="molecule type" value="Genomic_DNA"/>
</dbReference>
<proteinExistence type="predicted"/>
<reference evidence="2" key="1">
    <citation type="journal article" date="2020" name="Nature">
        <title>Giant virus diversity and host interactions through global metagenomics.</title>
        <authorList>
            <person name="Schulz F."/>
            <person name="Roux S."/>
            <person name="Paez-Espino D."/>
            <person name="Jungbluth S."/>
            <person name="Walsh D.A."/>
            <person name="Denef V.J."/>
            <person name="McMahon K.D."/>
            <person name="Konstantinidis K.T."/>
            <person name="Eloe-Fadrosh E.A."/>
            <person name="Kyrpides N.C."/>
            <person name="Woyke T."/>
        </authorList>
    </citation>
    <scope>NUCLEOTIDE SEQUENCE</scope>
    <source>
        <strain evidence="2">GVMAG-M-3300027763-16</strain>
    </source>
</reference>
<organism evidence="2">
    <name type="scientific">viral metagenome</name>
    <dbReference type="NCBI Taxonomy" id="1070528"/>
    <lineage>
        <taxon>unclassified sequences</taxon>
        <taxon>metagenomes</taxon>
        <taxon>organismal metagenomes</taxon>
    </lineage>
</organism>
<protein>
    <submittedName>
        <fullName evidence="2">Uncharacterized protein</fullName>
    </submittedName>
</protein>
<dbReference type="AlphaFoldDB" id="A0A6C0LBK6"/>
<evidence type="ECO:0000256" key="1">
    <source>
        <dbReference type="SAM" id="MobiDB-lite"/>
    </source>
</evidence>
<accession>A0A6C0LBK6</accession>
<evidence type="ECO:0000313" key="2">
    <source>
        <dbReference type="EMBL" id="QHU27068.1"/>
    </source>
</evidence>